<evidence type="ECO:0000256" key="2">
    <source>
        <dbReference type="ARBA" id="ARBA00023015"/>
    </source>
</evidence>
<comment type="caution">
    <text evidence="7">The sequence shown here is derived from an EMBL/GenBank/DDBJ whole genome shotgun (WGS) entry which is preliminary data.</text>
</comment>
<dbReference type="Pfam" id="PF04542">
    <property type="entry name" value="Sigma70_r2"/>
    <property type="match status" value="1"/>
</dbReference>
<protein>
    <submittedName>
        <fullName evidence="7">RNA polymerase subunit sigma-70</fullName>
    </submittedName>
</protein>
<gene>
    <name evidence="7" type="ORF">DRW42_13265</name>
</gene>
<dbReference type="GO" id="GO:0016987">
    <property type="term" value="F:sigma factor activity"/>
    <property type="evidence" value="ECO:0007669"/>
    <property type="project" value="UniProtKB-KW"/>
</dbReference>
<dbReference type="PANTHER" id="PTHR43133">
    <property type="entry name" value="RNA POLYMERASE ECF-TYPE SIGMA FACTO"/>
    <property type="match status" value="1"/>
</dbReference>
<evidence type="ECO:0000313" key="8">
    <source>
        <dbReference type="Proteomes" id="UP000252081"/>
    </source>
</evidence>
<dbReference type="InterPro" id="IPR036388">
    <property type="entry name" value="WH-like_DNA-bd_sf"/>
</dbReference>
<evidence type="ECO:0000259" key="5">
    <source>
        <dbReference type="Pfam" id="PF04542"/>
    </source>
</evidence>
<dbReference type="InterPro" id="IPR014284">
    <property type="entry name" value="RNA_pol_sigma-70_dom"/>
</dbReference>
<dbReference type="Proteomes" id="UP000252081">
    <property type="component" value="Unassembled WGS sequence"/>
</dbReference>
<keyword evidence="2" id="KW-0805">Transcription regulation</keyword>
<dbReference type="EMBL" id="QNQU01000010">
    <property type="protein sequence ID" value="RBQ06743.1"/>
    <property type="molecule type" value="Genomic_DNA"/>
</dbReference>
<evidence type="ECO:0000256" key="4">
    <source>
        <dbReference type="ARBA" id="ARBA00023163"/>
    </source>
</evidence>
<feature type="domain" description="RNA polymerase sigma factor 70 region 4 type 2" evidence="6">
    <location>
        <begin position="124"/>
        <end position="171"/>
    </location>
</feature>
<dbReference type="RefSeq" id="WP_113949306.1">
    <property type="nucleotide sequence ID" value="NZ_QNQU01000010.1"/>
</dbReference>
<dbReference type="OrthoDB" id="655312at2"/>
<dbReference type="InterPro" id="IPR007627">
    <property type="entry name" value="RNA_pol_sigma70_r2"/>
</dbReference>
<dbReference type="GO" id="GO:0003677">
    <property type="term" value="F:DNA binding"/>
    <property type="evidence" value="ECO:0007669"/>
    <property type="project" value="InterPro"/>
</dbReference>
<proteinExistence type="inferred from homology"/>
<keyword evidence="8" id="KW-1185">Reference proteome</keyword>
<evidence type="ECO:0000313" key="7">
    <source>
        <dbReference type="EMBL" id="RBQ06743.1"/>
    </source>
</evidence>
<dbReference type="PANTHER" id="PTHR43133:SF46">
    <property type="entry name" value="RNA POLYMERASE SIGMA-70 FACTOR ECF SUBFAMILY"/>
    <property type="match status" value="1"/>
</dbReference>
<comment type="similarity">
    <text evidence="1">Belongs to the sigma-70 factor family. ECF subfamily.</text>
</comment>
<organism evidence="7 8">
    <name type="scientific">Pedobacter miscanthi</name>
    <dbReference type="NCBI Taxonomy" id="2259170"/>
    <lineage>
        <taxon>Bacteria</taxon>
        <taxon>Pseudomonadati</taxon>
        <taxon>Bacteroidota</taxon>
        <taxon>Sphingobacteriia</taxon>
        <taxon>Sphingobacteriales</taxon>
        <taxon>Sphingobacteriaceae</taxon>
        <taxon>Pedobacter</taxon>
    </lineage>
</organism>
<dbReference type="SUPFAM" id="SSF88946">
    <property type="entry name" value="Sigma2 domain of RNA polymerase sigma factors"/>
    <property type="match status" value="1"/>
</dbReference>
<dbReference type="Gene3D" id="1.10.1740.10">
    <property type="match status" value="1"/>
</dbReference>
<dbReference type="InterPro" id="IPR013325">
    <property type="entry name" value="RNA_pol_sigma_r2"/>
</dbReference>
<name>A0A366KZS4_9SPHI</name>
<dbReference type="GO" id="GO:0006352">
    <property type="term" value="P:DNA-templated transcription initiation"/>
    <property type="evidence" value="ECO:0007669"/>
    <property type="project" value="InterPro"/>
</dbReference>
<evidence type="ECO:0000256" key="1">
    <source>
        <dbReference type="ARBA" id="ARBA00010641"/>
    </source>
</evidence>
<dbReference type="InterPro" id="IPR013324">
    <property type="entry name" value="RNA_pol_sigma_r3/r4-like"/>
</dbReference>
<dbReference type="Gene3D" id="1.10.10.10">
    <property type="entry name" value="Winged helix-like DNA-binding domain superfamily/Winged helix DNA-binding domain"/>
    <property type="match status" value="1"/>
</dbReference>
<dbReference type="NCBIfam" id="TIGR02937">
    <property type="entry name" value="sigma70-ECF"/>
    <property type="match status" value="1"/>
</dbReference>
<sequence length="188" mass="21866">MAAFTDSISPETIKDLVAGKQAAFGLIYNCYFDPLYKSVYHVVKDEDLTQEILQEVFLKLWIKHRSINPEKSLKAYLLKIAMNKIYDHYRKEARAQRLTQEEITFYSEKPGLEEMLEKKEEYKLLNQAVDRLSPQRKLVFIYCKIDGNTYEQASNALGISVATVNTHMSHSIRLIKEFMLDSYHSCPS</sequence>
<dbReference type="InterPro" id="IPR039425">
    <property type="entry name" value="RNA_pol_sigma-70-like"/>
</dbReference>
<keyword evidence="4" id="KW-0804">Transcription</keyword>
<evidence type="ECO:0000259" key="6">
    <source>
        <dbReference type="Pfam" id="PF08281"/>
    </source>
</evidence>
<dbReference type="InterPro" id="IPR013249">
    <property type="entry name" value="RNA_pol_sigma70_r4_t2"/>
</dbReference>
<accession>A0A366KZS4</accession>
<reference evidence="7 8" key="1">
    <citation type="submission" date="2018-07" db="EMBL/GenBank/DDBJ databases">
        <title>A draft genome of a endophytic bacteria, a new species of Pedobacter.</title>
        <authorList>
            <person name="Zhang Z.D."/>
            <person name="Chen Z.J."/>
        </authorList>
    </citation>
    <scope>NUCLEOTIDE SEQUENCE [LARGE SCALE GENOMIC DNA]</scope>
    <source>
        <strain evidence="7 8">RS10</strain>
    </source>
</reference>
<keyword evidence="3" id="KW-0731">Sigma factor</keyword>
<feature type="domain" description="RNA polymerase sigma-70 region 2" evidence="5">
    <location>
        <begin position="28"/>
        <end position="94"/>
    </location>
</feature>
<evidence type="ECO:0000256" key="3">
    <source>
        <dbReference type="ARBA" id="ARBA00023082"/>
    </source>
</evidence>
<dbReference type="SUPFAM" id="SSF88659">
    <property type="entry name" value="Sigma3 and sigma4 domains of RNA polymerase sigma factors"/>
    <property type="match status" value="1"/>
</dbReference>
<dbReference type="AlphaFoldDB" id="A0A366KZS4"/>
<dbReference type="Pfam" id="PF08281">
    <property type="entry name" value="Sigma70_r4_2"/>
    <property type="match status" value="1"/>
</dbReference>